<dbReference type="RefSeq" id="WP_005467491.1">
    <property type="nucleotide sequence ID" value="NZ_KB291032.1"/>
</dbReference>
<protein>
    <recommendedName>
        <fullName evidence="4">DUF4292 domain-containing protein</fullName>
    </recommendedName>
</protein>
<dbReference type="PROSITE" id="PS51257">
    <property type="entry name" value="PROKAR_LIPOPROTEIN"/>
    <property type="match status" value="1"/>
</dbReference>
<dbReference type="EMBL" id="AMEQ01000037">
    <property type="protein sequence ID" value="EKY00668.1"/>
    <property type="molecule type" value="Genomic_DNA"/>
</dbReference>
<evidence type="ECO:0000256" key="1">
    <source>
        <dbReference type="SAM" id="Phobius"/>
    </source>
</evidence>
<evidence type="ECO:0000313" key="2">
    <source>
        <dbReference type="EMBL" id="EKY00668.1"/>
    </source>
</evidence>
<dbReference type="Pfam" id="PF14125">
    <property type="entry name" value="DUF4292"/>
    <property type="match status" value="1"/>
</dbReference>
<dbReference type="PATRIC" id="fig|1127696.3.peg.1271"/>
<reference evidence="2 3" key="1">
    <citation type="submission" date="2012-05" db="EMBL/GenBank/DDBJ databases">
        <authorList>
            <person name="Weinstock G."/>
            <person name="Sodergren E."/>
            <person name="Lobos E.A."/>
            <person name="Fulton L."/>
            <person name="Fulton R."/>
            <person name="Courtney L."/>
            <person name="Fronick C."/>
            <person name="O'Laughlin M."/>
            <person name="Godfrey J."/>
            <person name="Wilson R.M."/>
            <person name="Miner T."/>
            <person name="Farmer C."/>
            <person name="Delehaunty K."/>
            <person name="Cordes M."/>
            <person name="Minx P."/>
            <person name="Tomlinson C."/>
            <person name="Chen J."/>
            <person name="Wollam A."/>
            <person name="Pepin K.H."/>
            <person name="Bhonagiri V."/>
            <person name="Zhang X."/>
            <person name="Suruliraj S."/>
            <person name="Warren W."/>
            <person name="Mitreva M."/>
            <person name="Mardis E.R."/>
            <person name="Wilson R.K."/>
        </authorList>
    </citation>
    <scope>NUCLEOTIDE SEQUENCE [LARGE SCALE GENOMIC DNA]</scope>
    <source>
        <strain evidence="2 3">F0037</strain>
    </source>
</reference>
<keyword evidence="1" id="KW-0472">Membrane</keyword>
<gene>
    <name evidence="2" type="ORF">HMPREF9134_01405</name>
</gene>
<feature type="transmembrane region" description="Helical" evidence="1">
    <location>
        <begin position="6"/>
        <end position="23"/>
    </location>
</feature>
<keyword evidence="1" id="KW-1133">Transmembrane helix</keyword>
<dbReference type="STRING" id="1127696.HMPREF9134_01405"/>
<keyword evidence="1" id="KW-0812">Transmembrane</keyword>
<proteinExistence type="predicted"/>
<dbReference type="AlphaFoldDB" id="L1NBB5"/>
<evidence type="ECO:0000313" key="3">
    <source>
        <dbReference type="Proteomes" id="UP000010408"/>
    </source>
</evidence>
<accession>L1NBB5</accession>
<name>L1NBB5_9PORP</name>
<dbReference type="InterPro" id="IPR025634">
    <property type="entry name" value="DUF4292"/>
</dbReference>
<sequence>MKQTAIYIVGVVLSLFLAGCGLSHRGSRVSSRSDLGAEAYSESRLRILLSAPSQRKTLRGAMTVDLQLGKENFSSRVNTTIVQGEGIYWSVVPFPLVEAGRVWFTPSGVTVVDRIHGRYAEATNRELSDYLGFPLGYTEIEALLTGQPFLPEAARERSVKALVYRVHEGGGAELAGNIQSSSSGDGVAYTFRWSFSKEGFPELFDVWHKDAAKGRIFALRYRPNTESEGVLPALTEFFLGKDLNASPKLIIDWTRVQPYTGSVPSLTPHIKDSYKRIAVSDLLRTLTK</sequence>
<dbReference type="Proteomes" id="UP000010408">
    <property type="component" value="Unassembled WGS sequence"/>
</dbReference>
<evidence type="ECO:0008006" key="4">
    <source>
        <dbReference type="Google" id="ProtNLM"/>
    </source>
</evidence>
<dbReference type="HOGENOM" id="CLU_930194_0_0_10"/>
<organism evidence="2 3">
    <name type="scientific">Porphyromonas catoniae F0037</name>
    <dbReference type="NCBI Taxonomy" id="1127696"/>
    <lineage>
        <taxon>Bacteria</taxon>
        <taxon>Pseudomonadati</taxon>
        <taxon>Bacteroidota</taxon>
        <taxon>Bacteroidia</taxon>
        <taxon>Bacteroidales</taxon>
        <taxon>Porphyromonadaceae</taxon>
        <taxon>Porphyromonas</taxon>
    </lineage>
</organism>
<comment type="caution">
    <text evidence="2">The sequence shown here is derived from an EMBL/GenBank/DDBJ whole genome shotgun (WGS) entry which is preliminary data.</text>
</comment>